<proteinExistence type="predicted"/>
<evidence type="ECO:0000313" key="4">
    <source>
        <dbReference type="Proteomes" id="UP000465266"/>
    </source>
</evidence>
<gene>
    <name evidence="3" type="ORF">IFM53868_02400</name>
</gene>
<keyword evidence="2" id="KW-1133">Transmembrane helix</keyword>
<keyword evidence="1" id="KW-0175">Coiled coil</keyword>
<reference evidence="3 4" key="1">
    <citation type="submission" date="2020-01" db="EMBL/GenBank/DDBJ databases">
        <title>Draft genome sequence of Aspergillus udagawae IFM 53868.</title>
        <authorList>
            <person name="Takahashi H."/>
            <person name="Yaguchi T."/>
        </authorList>
    </citation>
    <scope>NUCLEOTIDE SEQUENCE [LARGE SCALE GENOMIC DNA]</scope>
    <source>
        <strain evidence="3 4">IFM 53868</strain>
    </source>
</reference>
<keyword evidence="2" id="KW-0812">Transmembrane</keyword>
<accession>A0ABQ1AC96</accession>
<sequence length="285" mass="32641">MATTIQMPPLKGDIAVNGNYFMIRFFICCGLYILSHSPVIVERYRKAPRPVFHVDEADKSDYFRFNVHLREIPNAIDSVEAMDDYRNLVILQAGSGALARDAAIAFLISRLYFVVEAVPETGDLPLSCRGTVRWEALGVDVKPSEVRLKFGEDEVQYAWKFNNKNLEPLFEKHLSKHSVGAYMQLHREAGKGFYAVNLKDIPKNTPQLDITEQLSRLETKKADLALRLAKAEQRILALNATRVQHKEMISTQKNIIQEAQASISFYKQDIQKWMLKVDIYEKSYI</sequence>
<organism evidence="3 4">
    <name type="scientific">Aspergillus udagawae</name>
    <dbReference type="NCBI Taxonomy" id="91492"/>
    <lineage>
        <taxon>Eukaryota</taxon>
        <taxon>Fungi</taxon>
        <taxon>Dikarya</taxon>
        <taxon>Ascomycota</taxon>
        <taxon>Pezizomycotina</taxon>
        <taxon>Eurotiomycetes</taxon>
        <taxon>Eurotiomycetidae</taxon>
        <taxon>Eurotiales</taxon>
        <taxon>Aspergillaceae</taxon>
        <taxon>Aspergillus</taxon>
        <taxon>Aspergillus subgen. Fumigati</taxon>
    </lineage>
</organism>
<dbReference type="Proteomes" id="UP000465266">
    <property type="component" value="Unassembled WGS sequence"/>
</dbReference>
<feature type="coiled-coil region" evidence="1">
    <location>
        <begin position="214"/>
        <end position="248"/>
    </location>
</feature>
<protein>
    <submittedName>
        <fullName evidence="3">Uncharacterized protein</fullName>
    </submittedName>
</protein>
<evidence type="ECO:0000256" key="1">
    <source>
        <dbReference type="SAM" id="Coils"/>
    </source>
</evidence>
<name>A0ABQ1AC96_9EURO</name>
<evidence type="ECO:0000313" key="3">
    <source>
        <dbReference type="EMBL" id="GFF78661.1"/>
    </source>
</evidence>
<dbReference type="EMBL" id="BLKG01000016">
    <property type="protein sequence ID" value="GFF78661.1"/>
    <property type="molecule type" value="Genomic_DNA"/>
</dbReference>
<keyword evidence="4" id="KW-1185">Reference proteome</keyword>
<evidence type="ECO:0000256" key="2">
    <source>
        <dbReference type="SAM" id="Phobius"/>
    </source>
</evidence>
<feature type="transmembrane region" description="Helical" evidence="2">
    <location>
        <begin position="20"/>
        <end position="41"/>
    </location>
</feature>
<comment type="caution">
    <text evidence="3">The sequence shown here is derived from an EMBL/GenBank/DDBJ whole genome shotgun (WGS) entry which is preliminary data.</text>
</comment>
<keyword evidence="2" id="KW-0472">Membrane</keyword>